<gene>
    <name evidence="1" type="ORF">IRJ16_18860</name>
</gene>
<evidence type="ECO:0000313" key="1">
    <source>
        <dbReference type="EMBL" id="MBE9663951.1"/>
    </source>
</evidence>
<dbReference type="RefSeq" id="WP_194113199.1">
    <property type="nucleotide sequence ID" value="NZ_JADFFL010000008.1"/>
</dbReference>
<name>A0A929PY80_9SPHI</name>
<accession>A0A929PY80</accession>
<keyword evidence="2" id="KW-1185">Reference proteome</keyword>
<protein>
    <submittedName>
        <fullName evidence="1">Uncharacterized protein</fullName>
    </submittedName>
</protein>
<proteinExistence type="predicted"/>
<organism evidence="1 2">
    <name type="scientific">Mucilaginibacter myungsuensis</name>
    <dbReference type="NCBI Taxonomy" id="649104"/>
    <lineage>
        <taxon>Bacteria</taxon>
        <taxon>Pseudomonadati</taxon>
        <taxon>Bacteroidota</taxon>
        <taxon>Sphingobacteriia</taxon>
        <taxon>Sphingobacteriales</taxon>
        <taxon>Sphingobacteriaceae</taxon>
        <taxon>Mucilaginibacter</taxon>
    </lineage>
</organism>
<dbReference type="EMBL" id="JADFFL010000008">
    <property type="protein sequence ID" value="MBE9663951.1"/>
    <property type="molecule type" value="Genomic_DNA"/>
</dbReference>
<sequence length="157" mass="17974">MAACKVADRCKNKIDNFVAMNIVPFTSVGNLYFTDTREGLREKIGEEYQSGIDDLGGYKSYYDFYQGRDLLIYFDEQDVVTAFEFFSPEAEYRDIDILSESYDKLIGLFKVFDPGITIDEGGFDAPELGLRVHTPDSEQGGDVPESVLIYRRDYYED</sequence>
<dbReference type="AlphaFoldDB" id="A0A929PY80"/>
<comment type="caution">
    <text evidence="1">The sequence shown here is derived from an EMBL/GenBank/DDBJ whole genome shotgun (WGS) entry which is preliminary data.</text>
</comment>
<evidence type="ECO:0000313" key="2">
    <source>
        <dbReference type="Proteomes" id="UP000622475"/>
    </source>
</evidence>
<dbReference type="Proteomes" id="UP000622475">
    <property type="component" value="Unassembled WGS sequence"/>
</dbReference>
<reference evidence="1" key="1">
    <citation type="submission" date="2020-10" db="EMBL/GenBank/DDBJ databases">
        <title>Mucilaginibacter mali sp. nov., isolated from rhizosphere soil of apple orchard.</title>
        <authorList>
            <person name="Lee J.-S."/>
            <person name="Kim H.S."/>
            <person name="Kim J.-S."/>
        </authorList>
    </citation>
    <scope>NUCLEOTIDE SEQUENCE</scope>
    <source>
        <strain evidence="1">KCTC 22746</strain>
    </source>
</reference>